<protein>
    <submittedName>
        <fullName evidence="2">Uncharacterized protein</fullName>
    </submittedName>
</protein>
<organism evidence="2 3">
    <name type="scientific">Coleofasciculus chthonoplastes PCC 7420</name>
    <dbReference type="NCBI Taxonomy" id="118168"/>
    <lineage>
        <taxon>Bacteria</taxon>
        <taxon>Bacillati</taxon>
        <taxon>Cyanobacteriota</taxon>
        <taxon>Cyanophyceae</taxon>
        <taxon>Coleofasciculales</taxon>
        <taxon>Coleofasciculaceae</taxon>
        <taxon>Coleofasciculus</taxon>
    </lineage>
</organism>
<sequence>MHLNWVLVAGKMQSLRHGFAKRTTRLVPLLTLRFKCPTAYSPSSPAPPASPASPASPSSPISPISPISPTPHQGTSHGIMENICSTHTLIGTAQADVPPAL</sequence>
<proteinExistence type="predicted"/>
<name>B4VX37_9CYAN</name>
<feature type="compositionally biased region" description="Low complexity" evidence="1">
    <location>
        <begin position="52"/>
        <end position="67"/>
    </location>
</feature>
<evidence type="ECO:0000313" key="3">
    <source>
        <dbReference type="Proteomes" id="UP000003835"/>
    </source>
</evidence>
<dbReference type="AlphaFoldDB" id="B4VX37"/>
<gene>
    <name evidence="2" type="ORF">MC7420_3730</name>
</gene>
<keyword evidence="3" id="KW-1185">Reference proteome</keyword>
<evidence type="ECO:0000256" key="1">
    <source>
        <dbReference type="SAM" id="MobiDB-lite"/>
    </source>
</evidence>
<dbReference type="HOGENOM" id="CLU_2286700_0_0_3"/>
<feature type="region of interest" description="Disordered" evidence="1">
    <location>
        <begin position="39"/>
        <end position="81"/>
    </location>
</feature>
<dbReference type="STRING" id="118168.MC7420_3730"/>
<dbReference type="Proteomes" id="UP000003835">
    <property type="component" value="Unassembled WGS sequence"/>
</dbReference>
<reference evidence="2 3" key="1">
    <citation type="submission" date="2008-07" db="EMBL/GenBank/DDBJ databases">
        <authorList>
            <person name="Tandeau de Marsac N."/>
            <person name="Ferriera S."/>
            <person name="Johnson J."/>
            <person name="Kravitz S."/>
            <person name="Beeson K."/>
            <person name="Sutton G."/>
            <person name="Rogers Y.-H."/>
            <person name="Friedman R."/>
            <person name="Frazier M."/>
            <person name="Venter J.C."/>
        </authorList>
    </citation>
    <scope>NUCLEOTIDE SEQUENCE [LARGE SCALE GENOMIC DNA]</scope>
    <source>
        <strain evidence="2 3">PCC 7420</strain>
    </source>
</reference>
<evidence type="ECO:0000313" key="2">
    <source>
        <dbReference type="EMBL" id="EDX73556.1"/>
    </source>
</evidence>
<accession>B4VX37</accession>
<dbReference type="EMBL" id="DS989857">
    <property type="protein sequence ID" value="EDX73556.1"/>
    <property type="molecule type" value="Genomic_DNA"/>
</dbReference>